<dbReference type="RefSeq" id="WP_091076874.1">
    <property type="nucleotide sequence ID" value="NZ_LT629799.1"/>
</dbReference>
<dbReference type="GO" id="GO:0006310">
    <property type="term" value="P:DNA recombination"/>
    <property type="evidence" value="ECO:0007669"/>
    <property type="project" value="UniProtKB-KW"/>
</dbReference>
<name>A0A1H2N619_9ACTN</name>
<gene>
    <name evidence="2" type="ORF">SAMN04488544_3355</name>
</gene>
<evidence type="ECO:0000313" key="2">
    <source>
        <dbReference type="EMBL" id="SDV00678.1"/>
    </source>
</evidence>
<keyword evidence="1" id="KW-0233">DNA recombination</keyword>
<dbReference type="GO" id="GO:0015074">
    <property type="term" value="P:DNA integration"/>
    <property type="evidence" value="ECO:0007669"/>
    <property type="project" value="InterPro"/>
</dbReference>
<dbReference type="InterPro" id="IPR011010">
    <property type="entry name" value="DNA_brk_join_enz"/>
</dbReference>
<evidence type="ECO:0000256" key="1">
    <source>
        <dbReference type="ARBA" id="ARBA00023172"/>
    </source>
</evidence>
<sequence>MKISKAVIEAAAELIMQTPMISTTEDRSLMGELCRLLKFDTDNHGGHLDVKRALRPSVIDHYLGQVRAGRTAGGLNTLRLRLYRVGRLLDPLAFPEPRLTLPRPKEALAPDTSENIRRLYAKARTASPALRRKMFFVLDLATGAGARASEIRALRACDIARAEQDPVIAVVTLKSDTSKAMREVPVMDVDKSARLLALAASATDPWAPLVPMGERGGVHSVQTELRKRSPALSFSAVRLRHWWIVDLSNKNVPAAMVYQLADLNDSHTIATLRRYMNTYQPATALEILKAATK</sequence>
<protein>
    <recommendedName>
        <fullName evidence="4">Phage integrase family protein</fullName>
    </recommendedName>
</protein>
<dbReference type="GO" id="GO:0003677">
    <property type="term" value="F:DNA binding"/>
    <property type="evidence" value="ECO:0007669"/>
    <property type="project" value="InterPro"/>
</dbReference>
<organism evidence="2 3">
    <name type="scientific">Microlunatus sagamiharensis</name>
    <dbReference type="NCBI Taxonomy" id="546874"/>
    <lineage>
        <taxon>Bacteria</taxon>
        <taxon>Bacillati</taxon>
        <taxon>Actinomycetota</taxon>
        <taxon>Actinomycetes</taxon>
        <taxon>Propionibacteriales</taxon>
        <taxon>Propionibacteriaceae</taxon>
        <taxon>Microlunatus</taxon>
    </lineage>
</organism>
<proteinExistence type="predicted"/>
<evidence type="ECO:0008006" key="4">
    <source>
        <dbReference type="Google" id="ProtNLM"/>
    </source>
</evidence>
<dbReference type="EMBL" id="LT629799">
    <property type="protein sequence ID" value="SDV00678.1"/>
    <property type="molecule type" value="Genomic_DNA"/>
</dbReference>
<dbReference type="InterPro" id="IPR013762">
    <property type="entry name" value="Integrase-like_cat_sf"/>
</dbReference>
<dbReference type="Proteomes" id="UP000198825">
    <property type="component" value="Chromosome I"/>
</dbReference>
<accession>A0A1H2N619</accession>
<keyword evidence="3" id="KW-1185">Reference proteome</keyword>
<evidence type="ECO:0000313" key="3">
    <source>
        <dbReference type="Proteomes" id="UP000198825"/>
    </source>
</evidence>
<dbReference type="SUPFAM" id="SSF56349">
    <property type="entry name" value="DNA breaking-rejoining enzymes"/>
    <property type="match status" value="1"/>
</dbReference>
<dbReference type="Gene3D" id="1.10.443.10">
    <property type="entry name" value="Intergrase catalytic core"/>
    <property type="match status" value="1"/>
</dbReference>
<reference evidence="3" key="1">
    <citation type="submission" date="2016-10" db="EMBL/GenBank/DDBJ databases">
        <authorList>
            <person name="Varghese N."/>
            <person name="Submissions S."/>
        </authorList>
    </citation>
    <scope>NUCLEOTIDE SEQUENCE [LARGE SCALE GENOMIC DNA]</scope>
    <source>
        <strain evidence="3">DSM 21743</strain>
    </source>
</reference>
<dbReference type="AlphaFoldDB" id="A0A1H2N619"/>
<dbReference type="OrthoDB" id="4423546at2"/>